<feature type="region of interest" description="Disordered" evidence="1">
    <location>
        <begin position="553"/>
        <end position="577"/>
    </location>
</feature>
<dbReference type="InterPro" id="IPR041385">
    <property type="entry name" value="SH3_12"/>
</dbReference>
<proteinExistence type="predicted"/>
<accession>A0A6L2PAU2</accession>
<protein>
    <submittedName>
        <fullName evidence="4">Uncharacterized protein</fullName>
    </submittedName>
</protein>
<dbReference type="Gene3D" id="2.170.260.40">
    <property type="match status" value="1"/>
</dbReference>
<dbReference type="Proteomes" id="UP000502823">
    <property type="component" value="Unassembled WGS sequence"/>
</dbReference>
<dbReference type="EMBL" id="BLKM01000149">
    <property type="protein sequence ID" value="GFG29514.1"/>
    <property type="molecule type" value="Genomic_DNA"/>
</dbReference>
<feature type="compositionally biased region" description="Polar residues" evidence="1">
    <location>
        <begin position="553"/>
        <end position="565"/>
    </location>
</feature>
<dbReference type="Pfam" id="PF18129">
    <property type="entry name" value="SH3_12"/>
    <property type="match status" value="1"/>
</dbReference>
<dbReference type="Gene3D" id="3.30.160.20">
    <property type="match status" value="1"/>
</dbReference>
<gene>
    <name evidence="4" type="ORF">Cfor_05065</name>
</gene>
<dbReference type="AlphaFoldDB" id="A0A6L2PAU2"/>
<dbReference type="InterPro" id="IPR041106">
    <property type="entry name" value="XRN1_D2_D3"/>
</dbReference>
<name>A0A6L2PAU2_COPFO</name>
<dbReference type="InParanoid" id="A0A6L2PAU2"/>
<feature type="region of interest" description="Disordered" evidence="1">
    <location>
        <begin position="710"/>
        <end position="742"/>
    </location>
</feature>
<keyword evidence="5" id="KW-1185">Reference proteome</keyword>
<reference evidence="5" key="1">
    <citation type="submission" date="2020-01" db="EMBL/GenBank/DDBJ databases">
        <title>Draft genome sequence of the Termite Coptotermes fromosanus.</title>
        <authorList>
            <person name="Itakura S."/>
            <person name="Yosikawa Y."/>
            <person name="Umezawa K."/>
        </authorList>
    </citation>
    <scope>NUCLEOTIDE SEQUENCE [LARGE SCALE GENOMIC DNA]</scope>
</reference>
<feature type="region of interest" description="Disordered" evidence="1">
    <location>
        <begin position="895"/>
        <end position="929"/>
    </location>
</feature>
<feature type="domain" description="5'-3' exoribonuclease 1 SH3-like" evidence="2">
    <location>
        <begin position="321"/>
        <end position="390"/>
    </location>
</feature>
<feature type="compositionally biased region" description="Polar residues" evidence="1">
    <location>
        <begin position="895"/>
        <end position="911"/>
    </location>
</feature>
<evidence type="ECO:0000313" key="5">
    <source>
        <dbReference type="Proteomes" id="UP000502823"/>
    </source>
</evidence>
<comment type="caution">
    <text evidence="4">The sequence shown here is derived from an EMBL/GenBank/DDBJ whole genome shotgun (WGS) entry which is preliminary data.</text>
</comment>
<feature type="compositionally biased region" description="Low complexity" evidence="1">
    <location>
        <begin position="499"/>
        <end position="511"/>
    </location>
</feature>
<feature type="domain" description="Exoribonuclease Xrn1 D2/D3" evidence="3">
    <location>
        <begin position="65"/>
        <end position="288"/>
    </location>
</feature>
<dbReference type="Gene3D" id="2.30.30.750">
    <property type="match status" value="1"/>
</dbReference>
<evidence type="ECO:0000259" key="2">
    <source>
        <dbReference type="Pfam" id="PF18129"/>
    </source>
</evidence>
<feature type="compositionally biased region" description="Low complexity" evidence="1">
    <location>
        <begin position="710"/>
        <end position="720"/>
    </location>
</feature>
<organism evidence="4 5">
    <name type="scientific">Coptotermes formosanus</name>
    <name type="common">Formosan subterranean termite</name>
    <dbReference type="NCBI Taxonomy" id="36987"/>
    <lineage>
        <taxon>Eukaryota</taxon>
        <taxon>Metazoa</taxon>
        <taxon>Ecdysozoa</taxon>
        <taxon>Arthropoda</taxon>
        <taxon>Hexapoda</taxon>
        <taxon>Insecta</taxon>
        <taxon>Pterygota</taxon>
        <taxon>Neoptera</taxon>
        <taxon>Polyneoptera</taxon>
        <taxon>Dictyoptera</taxon>
        <taxon>Blattodea</taxon>
        <taxon>Blattoidea</taxon>
        <taxon>Termitoidae</taxon>
        <taxon>Rhinotermitidae</taxon>
        <taxon>Coptotermes</taxon>
    </lineage>
</organism>
<sequence>MGVDIGETNILVYAAAMIGRKYTFGLTGKITMEKQWSDVLTAYALQTTVRDIAVHDKTFIQFRTLQEVFPLKSACFMLGHPHYGAMGEASCVVDGGASVKSGRVKVSMSVTPEPNLDSVRKKYQDCNIHYMPGSVAAQRLGVSSHLVSRITGTIYIVQGGKNASMESCNKVNVGLNLKFNKRNEEIPGYTRKEGTVWLYSYRAVSLVQNYMQEFPELFEHLAKHTGNDVFYESDVFSKVNEVGRVTAITNWLKEQPYTKVERHVCGSEILEAEFVQAVEREVDEFQQHGCRGKTVIMQVKPHLLYKPELQVGNLPPDPSANHRLFDRIVNVREAYTVPLGLKGTVIGIHRADSEAELMYDVVFDKPFPGGLSLNCSATRGYRLPRPAILNLSHGQRVERLKTVSKPTAVVQPSGNTVVQENIMCAPWNQRGSIISSSTALGYSAFASWTNSQSSENGAPYILAPRGPSVSTTPFYTGVGNAYASQLRVGSTVPPQPAFSVGSRQQQNSSSSRKVKQQNYNSPVAKVSGLAPSNVTSTRTEFQAIWTQLQKAATLPQKTNQPPSQQEKQKVPNPKVGEESGTELLKKMLRITDDPSTPVCPSSTSQQVLPSHQHIMKQVSVEEMFKHARVTAPSSAKENTPGYCVQLLNTFQQKGYGIPRYNYVNNKENGSVQAQVVLPDTRTFTGECATTREQASENAARLALSQLALDSDQQSSGLSSGVGKPGTSTLPIPPQQWYQHQQQQLPFPTQTFQHQQHSCQDSIPDWRRGPGPEMIPTAGPPGGRPFTRQPHQHLPPPPYMYASYQPQHQQHWRGSGAASSSTNWRQVCQQQLPRDSRQQEMWHGGGMNNSWKQPPVEESQRQFIPLQAVKQQRNRLLGAPLQVLGRQHGIREWPYQQQNPPLLTESTSTNKESPVVDRPNSVAAKPIVPRPKKHRLAANFSVNVSDMQ</sequence>
<dbReference type="SUPFAM" id="SSF54768">
    <property type="entry name" value="dsRNA-binding domain-like"/>
    <property type="match status" value="1"/>
</dbReference>
<evidence type="ECO:0000259" key="3">
    <source>
        <dbReference type="Pfam" id="PF18334"/>
    </source>
</evidence>
<feature type="region of interest" description="Disordered" evidence="1">
    <location>
        <begin position="490"/>
        <end position="532"/>
    </location>
</feature>
<evidence type="ECO:0000256" key="1">
    <source>
        <dbReference type="SAM" id="MobiDB-lite"/>
    </source>
</evidence>
<evidence type="ECO:0000313" key="4">
    <source>
        <dbReference type="EMBL" id="GFG29514.1"/>
    </source>
</evidence>
<dbReference type="OrthoDB" id="372487at2759"/>
<dbReference type="Pfam" id="PF18334">
    <property type="entry name" value="XRN1_D2_D3"/>
    <property type="match status" value="1"/>
</dbReference>
<dbReference type="InterPro" id="IPR047008">
    <property type="entry name" value="XRN1_SH3_sf"/>
</dbReference>
<dbReference type="InterPro" id="IPR047007">
    <property type="entry name" value="XRN1_D1_sf"/>
</dbReference>